<keyword evidence="2" id="KW-0560">Oxidoreductase</keyword>
<dbReference type="InterPro" id="IPR050744">
    <property type="entry name" value="AI-2_Isomerase_LsrG"/>
</dbReference>
<dbReference type="RefSeq" id="WP_207859267.1">
    <property type="nucleotide sequence ID" value="NZ_JAFREP010000011.1"/>
</dbReference>
<proteinExistence type="predicted"/>
<keyword evidence="3" id="KW-1185">Reference proteome</keyword>
<dbReference type="PANTHER" id="PTHR33336">
    <property type="entry name" value="QUINOL MONOOXYGENASE YGIN-RELATED"/>
    <property type="match status" value="1"/>
</dbReference>
<dbReference type="GO" id="GO:0004497">
    <property type="term" value="F:monooxygenase activity"/>
    <property type="evidence" value="ECO:0007669"/>
    <property type="project" value="UniProtKB-KW"/>
</dbReference>
<dbReference type="SUPFAM" id="SSF54909">
    <property type="entry name" value="Dimeric alpha+beta barrel"/>
    <property type="match status" value="1"/>
</dbReference>
<dbReference type="PANTHER" id="PTHR33336:SF3">
    <property type="entry name" value="ABM DOMAIN-CONTAINING PROTEIN"/>
    <property type="match status" value="1"/>
</dbReference>
<protein>
    <submittedName>
        <fullName evidence="2">Antibiotic biosynthesis monooxygenase</fullName>
    </submittedName>
</protein>
<organism evidence="2 3">
    <name type="scientific">Acanthopleuribacter pedis</name>
    <dbReference type="NCBI Taxonomy" id="442870"/>
    <lineage>
        <taxon>Bacteria</taxon>
        <taxon>Pseudomonadati</taxon>
        <taxon>Acidobacteriota</taxon>
        <taxon>Holophagae</taxon>
        <taxon>Acanthopleuribacterales</taxon>
        <taxon>Acanthopleuribacteraceae</taxon>
        <taxon>Acanthopleuribacter</taxon>
    </lineage>
</organism>
<dbReference type="PROSITE" id="PS51725">
    <property type="entry name" value="ABM"/>
    <property type="match status" value="1"/>
</dbReference>
<dbReference type="InterPro" id="IPR007138">
    <property type="entry name" value="ABM_dom"/>
</dbReference>
<accession>A0A8J7QJM4</accession>
<evidence type="ECO:0000259" key="1">
    <source>
        <dbReference type="PROSITE" id="PS51725"/>
    </source>
</evidence>
<evidence type="ECO:0000313" key="3">
    <source>
        <dbReference type="Proteomes" id="UP000664417"/>
    </source>
</evidence>
<keyword evidence="2" id="KW-0503">Monooxygenase</keyword>
<dbReference type="Gene3D" id="3.30.70.100">
    <property type="match status" value="1"/>
</dbReference>
<dbReference type="EMBL" id="JAFREP010000011">
    <property type="protein sequence ID" value="MBO1319433.1"/>
    <property type="molecule type" value="Genomic_DNA"/>
</dbReference>
<name>A0A8J7QJM4_9BACT</name>
<evidence type="ECO:0000313" key="2">
    <source>
        <dbReference type="EMBL" id="MBO1319433.1"/>
    </source>
</evidence>
<gene>
    <name evidence="2" type="ORF">J3U88_13245</name>
</gene>
<feature type="domain" description="ABM" evidence="1">
    <location>
        <begin position="2"/>
        <end position="99"/>
    </location>
</feature>
<dbReference type="InterPro" id="IPR011008">
    <property type="entry name" value="Dimeric_a/b-barrel"/>
</dbReference>
<dbReference type="Proteomes" id="UP000664417">
    <property type="component" value="Unassembled WGS sequence"/>
</dbReference>
<dbReference type="Pfam" id="PF03992">
    <property type="entry name" value="ABM"/>
    <property type="match status" value="1"/>
</dbReference>
<dbReference type="AlphaFoldDB" id="A0A8J7QJM4"/>
<reference evidence="2" key="1">
    <citation type="submission" date="2021-03" db="EMBL/GenBank/DDBJ databases">
        <authorList>
            <person name="Wang G."/>
        </authorList>
    </citation>
    <scope>NUCLEOTIDE SEQUENCE</scope>
    <source>
        <strain evidence="2">KCTC 12899</strain>
    </source>
</reference>
<comment type="caution">
    <text evidence="2">The sequence shown here is derived from an EMBL/GenBank/DDBJ whole genome shotgun (WGS) entry which is preliminary data.</text>
</comment>
<sequence length="103" mass="11485">MIHVIARLQTEPGQRDTVYNAFKETLAVVQAKPGCIEYVPAVHFDSGMPGQVGHADDEVLIVEKWTDLAALQAHIQDPAYREWYLGVWPNIASASMEIYESEG</sequence>